<dbReference type="GO" id="GO:0019933">
    <property type="term" value="P:cAMP-mediated signaling"/>
    <property type="evidence" value="ECO:0007669"/>
    <property type="project" value="TreeGrafter"/>
</dbReference>
<gene>
    <name evidence="4" type="ORF">DYB35_000108</name>
</gene>
<feature type="compositionally biased region" description="Polar residues" evidence="2">
    <location>
        <begin position="335"/>
        <end position="346"/>
    </location>
</feature>
<dbReference type="Gene3D" id="1.25.40.330">
    <property type="entry name" value="Adenylate cyclase-associated CAP, N-terminal domain"/>
    <property type="match status" value="1"/>
</dbReference>
<dbReference type="InterPro" id="IPR053950">
    <property type="entry name" value="CAP_N"/>
</dbReference>
<proteinExistence type="predicted"/>
<evidence type="ECO:0000313" key="5">
    <source>
        <dbReference type="Proteomes" id="UP000285712"/>
    </source>
</evidence>
<evidence type="ECO:0000313" key="4">
    <source>
        <dbReference type="EMBL" id="RHY93419.1"/>
    </source>
</evidence>
<dbReference type="VEuPathDB" id="FungiDB:H257_01129"/>
<feature type="region of interest" description="Disordered" evidence="2">
    <location>
        <begin position="372"/>
        <end position="399"/>
    </location>
</feature>
<protein>
    <recommendedName>
        <fullName evidence="3">CAP N-terminal domain-containing protein</fullName>
    </recommendedName>
</protein>
<dbReference type="InterPro" id="IPR036222">
    <property type="entry name" value="CAP_N_sf"/>
</dbReference>
<dbReference type="PANTHER" id="PTHR10652">
    <property type="entry name" value="ADENYLYL CYCLASE-ASSOCIATED PROTEIN"/>
    <property type="match status" value="1"/>
</dbReference>
<dbReference type="Proteomes" id="UP000285712">
    <property type="component" value="Unassembled WGS sequence"/>
</dbReference>
<reference evidence="4 5" key="1">
    <citation type="submission" date="2018-08" db="EMBL/GenBank/DDBJ databases">
        <title>Aphanomyces genome sequencing and annotation.</title>
        <authorList>
            <person name="Minardi D."/>
            <person name="Oidtmann B."/>
            <person name="Van Der Giezen M."/>
            <person name="Studholme D.J."/>
        </authorList>
    </citation>
    <scope>NUCLEOTIDE SEQUENCE [LARGE SCALE GENOMIC DNA]</scope>
    <source>
        <strain evidence="4 5">Sv</strain>
    </source>
</reference>
<accession>A0A3R6WM66</accession>
<dbReference type="PROSITE" id="PS50096">
    <property type="entry name" value="IQ"/>
    <property type="match status" value="1"/>
</dbReference>
<keyword evidence="1" id="KW-0238">DNA-binding</keyword>
<feature type="compositionally biased region" description="Pro residues" evidence="2">
    <location>
        <begin position="382"/>
        <end position="393"/>
    </location>
</feature>
<feature type="domain" description="CAP N-terminal" evidence="3">
    <location>
        <begin position="412"/>
        <end position="567"/>
    </location>
</feature>
<dbReference type="InterPro" id="IPR010998">
    <property type="entry name" value="Integrase_recombinase_N"/>
</dbReference>
<dbReference type="GO" id="GO:0007015">
    <property type="term" value="P:actin filament organization"/>
    <property type="evidence" value="ECO:0007669"/>
    <property type="project" value="TreeGrafter"/>
</dbReference>
<sequence>MEETPTKQTIQASFRGASTRRTYATYQKQFEAFCATHKQGADPVTASTEDCTDFFHQLYSLGRKARTIDSAKTALVAYFKENNVEPNPAQASESKQYVVGLQKYNRQNNVDDETKAHPSTIHELSTLMNGFTSLNPFLGALYRFMLSCCYLRSFRMGEMLALKWNDVALGRRMSDAIDPRMLLERRTLAGNGVQGDNSSGAFSADSIAASVVKLLQDGNALAKIPQVAITRQTTIQEFAVPRAIPTARSGKEAWDQWFSADPKVGLYCAPKDYTKEMIKVDRRKYSERLTLAVAFSKYQNFSQFETEYAGHASTYSGLLQELSYPPQPPPSLQPHDNSLSPDSSSQQIQPLLDDAVHRLNARVAQLEAQFGLPSNHTSSSHAPPPLTSLPPPQASSAATSSSAPIAHGFVAYDVFSTAFLQPFLESCDKLGPDVAKYGAIVRRAFDAQRNYLLAASLSQKPTTGPVKGLLAPIQDAIREMHDLCDLRSDFANHQHMLYEGLQTLEWLHVDGAAPHAFMARYMGDVWGTKIRAQYKASNADQVRFAASFKALVTELMAYVEDFHPSGVTWNPDGGDVKDFLKPPSKRTKAKITLIRTLLGREPVKRNLNYSRQGTDEHDNLTKALAEWRADGEPVDKLSYRKKYGVPKLIWNTRTNANVNRRVSIYASPGITAVRMEQEEALVAKLKAQCHDNNIRWTAKDVQQYAVRDMGVSQISVRQWYSQHFLKRWPEAKGFIMRYKEAHGRETLTSTML</sequence>
<dbReference type="InterPro" id="IPR011010">
    <property type="entry name" value="DNA_brk_join_enz"/>
</dbReference>
<evidence type="ECO:0000256" key="2">
    <source>
        <dbReference type="SAM" id="MobiDB-lite"/>
    </source>
</evidence>
<dbReference type="SUPFAM" id="SSF101278">
    <property type="entry name" value="N-terminal domain of adenylylcyclase associated protein, CAP"/>
    <property type="match status" value="1"/>
</dbReference>
<evidence type="ECO:0000259" key="3">
    <source>
        <dbReference type="Pfam" id="PF21938"/>
    </source>
</evidence>
<dbReference type="VEuPathDB" id="FungiDB:H257_12361"/>
<dbReference type="GO" id="GO:0008179">
    <property type="term" value="F:adenylate cyclase binding"/>
    <property type="evidence" value="ECO:0007669"/>
    <property type="project" value="TreeGrafter"/>
</dbReference>
<dbReference type="Gene3D" id="1.10.150.130">
    <property type="match status" value="1"/>
</dbReference>
<comment type="caution">
    <text evidence="4">The sequence shown here is derived from an EMBL/GenBank/DDBJ whole genome shotgun (WGS) entry which is preliminary data.</text>
</comment>
<evidence type="ECO:0000256" key="1">
    <source>
        <dbReference type="ARBA" id="ARBA00023125"/>
    </source>
</evidence>
<dbReference type="InterPro" id="IPR001837">
    <property type="entry name" value="Adenylate_cyclase-assoc_CAP"/>
</dbReference>
<name>A0A3R6WM66_APHAT</name>
<dbReference type="SUPFAM" id="SSF56349">
    <property type="entry name" value="DNA breaking-rejoining enzymes"/>
    <property type="match status" value="1"/>
</dbReference>
<dbReference type="GO" id="GO:0005737">
    <property type="term" value="C:cytoplasm"/>
    <property type="evidence" value="ECO:0007669"/>
    <property type="project" value="TreeGrafter"/>
</dbReference>
<dbReference type="GO" id="GO:0003677">
    <property type="term" value="F:DNA binding"/>
    <property type="evidence" value="ECO:0007669"/>
    <property type="project" value="UniProtKB-KW"/>
</dbReference>
<dbReference type="PANTHER" id="PTHR10652:SF0">
    <property type="entry name" value="ADENYLYL CYCLASE-ASSOCIATED PROTEIN"/>
    <property type="match status" value="1"/>
</dbReference>
<dbReference type="VEuPathDB" id="FungiDB:H257_05205"/>
<dbReference type="Pfam" id="PF21938">
    <property type="entry name" value="CAP_N"/>
    <property type="match status" value="1"/>
</dbReference>
<dbReference type="SUPFAM" id="SSF47823">
    <property type="entry name" value="lambda integrase-like, N-terminal domain"/>
    <property type="match status" value="1"/>
</dbReference>
<organism evidence="4 5">
    <name type="scientific">Aphanomyces astaci</name>
    <name type="common">Crayfish plague agent</name>
    <dbReference type="NCBI Taxonomy" id="112090"/>
    <lineage>
        <taxon>Eukaryota</taxon>
        <taxon>Sar</taxon>
        <taxon>Stramenopiles</taxon>
        <taxon>Oomycota</taxon>
        <taxon>Saprolegniomycetes</taxon>
        <taxon>Saprolegniales</taxon>
        <taxon>Verrucalvaceae</taxon>
        <taxon>Aphanomyces</taxon>
    </lineage>
</organism>
<feature type="region of interest" description="Disordered" evidence="2">
    <location>
        <begin position="320"/>
        <end position="346"/>
    </location>
</feature>
<dbReference type="EMBL" id="QUTG01003056">
    <property type="protein sequence ID" value="RHY93419.1"/>
    <property type="molecule type" value="Genomic_DNA"/>
</dbReference>
<dbReference type="GO" id="GO:0003779">
    <property type="term" value="F:actin binding"/>
    <property type="evidence" value="ECO:0007669"/>
    <property type="project" value="InterPro"/>
</dbReference>
<dbReference type="AlphaFoldDB" id="A0A3R6WM66"/>